<protein>
    <recommendedName>
        <fullName evidence="1">HDOD domain-containing protein</fullName>
    </recommendedName>
</protein>
<dbReference type="STRING" id="418702.BJN45_04635"/>
<reference evidence="2 3" key="1">
    <citation type="submission" date="2016-10" db="EMBL/GenBank/DDBJ databases">
        <title>Alkaliphiles isolated from bioreactors.</title>
        <authorList>
            <person name="Salah Z."/>
            <person name="Rout S.P."/>
            <person name="Humphreys P.N."/>
        </authorList>
    </citation>
    <scope>NUCLEOTIDE SEQUENCE [LARGE SCALE GENOMIC DNA]</scope>
    <source>
        <strain evidence="2 3">ZS02</strain>
    </source>
</reference>
<dbReference type="SUPFAM" id="SSF109604">
    <property type="entry name" value="HD-domain/PDEase-like"/>
    <property type="match status" value="1"/>
</dbReference>
<dbReference type="InterPro" id="IPR052340">
    <property type="entry name" value="RNase_Y/CdgJ"/>
</dbReference>
<dbReference type="Pfam" id="PF08668">
    <property type="entry name" value="HDOD"/>
    <property type="match status" value="1"/>
</dbReference>
<dbReference type="InterPro" id="IPR013976">
    <property type="entry name" value="HDOD"/>
</dbReference>
<sequence length="403" mass="44571">MAKPATRILFAWQEMIDGNSRIAGYRIQPRAFSDCDNIDGGALEACLQQENARQFASRRPLLIPLTTSQWSATDFSAVIATNTCFLLTDLARQPEPRQLIDAIHAAGAKVATYHGWSTDEEDGTADWPVDLLLFDFQEAPLAALEQRLRALRRRRPEVQLVADQVHTWPEHRLCQRLGFTFSIGGFAASRDEEAPTGKISESRLVVIDMLNQIRSDAELKDIASTAMRDPAVVVKLLDMANSPLYGLPRKVAGIEEAITLLGRDALYRWLSLAMFHIDADSGRDRTLLVIALCRGALLEGLVGNADRQRADELFLVGLLSVIDCLLGQPMADILNRIRLPEQVAAVLLRNEGPYARYLQLAIMIERCRLDQAVVLAGAMQIAPAALIDCYREALGWASGELGK</sequence>
<dbReference type="EMBL" id="MTHD01000002">
    <property type="protein sequence ID" value="OMG54523.1"/>
    <property type="molecule type" value="Genomic_DNA"/>
</dbReference>
<dbReference type="PROSITE" id="PS51833">
    <property type="entry name" value="HDOD"/>
    <property type="match status" value="1"/>
</dbReference>
<name>A0A1R1I702_9RHOO</name>
<keyword evidence="3" id="KW-1185">Reference proteome</keyword>
<accession>A0A1R1I702</accession>
<dbReference type="PANTHER" id="PTHR33525">
    <property type="match status" value="1"/>
</dbReference>
<dbReference type="Proteomes" id="UP000187526">
    <property type="component" value="Unassembled WGS sequence"/>
</dbReference>
<organism evidence="2 3">
    <name type="scientific">Azonexus hydrophilus</name>
    <dbReference type="NCBI Taxonomy" id="418702"/>
    <lineage>
        <taxon>Bacteria</taxon>
        <taxon>Pseudomonadati</taxon>
        <taxon>Pseudomonadota</taxon>
        <taxon>Betaproteobacteria</taxon>
        <taxon>Rhodocyclales</taxon>
        <taxon>Azonexaceae</taxon>
        <taxon>Azonexus</taxon>
    </lineage>
</organism>
<proteinExistence type="predicted"/>
<dbReference type="OrthoDB" id="9804751at2"/>
<dbReference type="Gene3D" id="1.10.3210.10">
    <property type="entry name" value="Hypothetical protein af1432"/>
    <property type="match status" value="1"/>
</dbReference>
<dbReference type="RefSeq" id="WP_076092637.1">
    <property type="nucleotide sequence ID" value="NZ_MTHD01000002.1"/>
</dbReference>
<gene>
    <name evidence="2" type="ORF">BJN45_04635</name>
</gene>
<dbReference type="PANTHER" id="PTHR33525:SF4">
    <property type="entry name" value="CYCLIC DI-GMP PHOSPHODIESTERASE CDGJ"/>
    <property type="match status" value="1"/>
</dbReference>
<comment type="caution">
    <text evidence="2">The sequence shown here is derived from an EMBL/GenBank/DDBJ whole genome shotgun (WGS) entry which is preliminary data.</text>
</comment>
<dbReference type="AlphaFoldDB" id="A0A1R1I702"/>
<evidence type="ECO:0000259" key="1">
    <source>
        <dbReference type="PROSITE" id="PS51833"/>
    </source>
</evidence>
<evidence type="ECO:0000313" key="2">
    <source>
        <dbReference type="EMBL" id="OMG54523.1"/>
    </source>
</evidence>
<feature type="domain" description="HDOD" evidence="1">
    <location>
        <begin position="199"/>
        <end position="383"/>
    </location>
</feature>
<evidence type="ECO:0000313" key="3">
    <source>
        <dbReference type="Proteomes" id="UP000187526"/>
    </source>
</evidence>